<comment type="similarity">
    <text evidence="1">Belongs to the glycosyl hydrolases 36 family.</text>
</comment>
<dbReference type="SUPFAM" id="SSF51445">
    <property type="entry name" value="(Trans)glycosidases"/>
    <property type="match status" value="1"/>
</dbReference>
<dbReference type="EMBL" id="OIVN01000890">
    <property type="protein sequence ID" value="SPC86963.1"/>
    <property type="molecule type" value="Genomic_DNA"/>
</dbReference>
<gene>
    <name evidence="5" type="ORF">FSB_LOCUS14845</name>
</gene>
<accession>A0A2N9FIF6</accession>
<dbReference type="InterPro" id="IPR017853">
    <property type="entry name" value="GH"/>
</dbReference>
<evidence type="ECO:0000256" key="3">
    <source>
        <dbReference type="ARBA" id="ARBA00023277"/>
    </source>
</evidence>
<comment type="catalytic activity">
    <reaction evidence="4">
        <text>alpha-D-galactosyl-(1-&gt;3)-1D-myo-inositol + sucrose = raffinose + myo-inositol</text>
        <dbReference type="Rhea" id="RHEA:20161"/>
        <dbReference type="ChEBI" id="CHEBI:16634"/>
        <dbReference type="ChEBI" id="CHEBI:17268"/>
        <dbReference type="ChEBI" id="CHEBI:17505"/>
        <dbReference type="ChEBI" id="CHEBI:17992"/>
        <dbReference type="EC" id="2.4.1.82"/>
    </reaction>
</comment>
<dbReference type="AlphaFoldDB" id="A0A2N9FIF6"/>
<dbReference type="InterPro" id="IPR013785">
    <property type="entry name" value="Aldolase_TIM"/>
</dbReference>
<proteinExistence type="inferred from homology"/>
<dbReference type="Gene3D" id="3.20.20.70">
    <property type="entry name" value="Aldolase class I"/>
    <property type="match status" value="1"/>
</dbReference>
<keyword evidence="3" id="KW-0119">Carbohydrate metabolism</keyword>
<dbReference type="PANTHER" id="PTHR31268:SF35">
    <property type="entry name" value="GALACTINOL--SUCROSE GALACTOSYLTRANSFERASE"/>
    <property type="match status" value="1"/>
</dbReference>
<organism evidence="5">
    <name type="scientific">Fagus sylvatica</name>
    <name type="common">Beechnut</name>
    <dbReference type="NCBI Taxonomy" id="28930"/>
    <lineage>
        <taxon>Eukaryota</taxon>
        <taxon>Viridiplantae</taxon>
        <taxon>Streptophyta</taxon>
        <taxon>Embryophyta</taxon>
        <taxon>Tracheophyta</taxon>
        <taxon>Spermatophyta</taxon>
        <taxon>Magnoliopsida</taxon>
        <taxon>eudicotyledons</taxon>
        <taxon>Gunneridae</taxon>
        <taxon>Pentapetalae</taxon>
        <taxon>rosids</taxon>
        <taxon>fabids</taxon>
        <taxon>Fagales</taxon>
        <taxon>Fagaceae</taxon>
        <taxon>Fagus</taxon>
    </lineage>
</organism>
<evidence type="ECO:0000256" key="1">
    <source>
        <dbReference type="ARBA" id="ARBA00007240"/>
    </source>
</evidence>
<name>A0A2N9FIF6_FAGSY</name>
<evidence type="ECO:0000256" key="4">
    <source>
        <dbReference type="ARBA" id="ARBA00049426"/>
    </source>
</evidence>
<dbReference type="GO" id="GO:0047274">
    <property type="term" value="F:galactinol-sucrose galactosyltransferase activity"/>
    <property type="evidence" value="ECO:0007669"/>
    <property type="project" value="UniProtKB-EC"/>
</dbReference>
<evidence type="ECO:0000256" key="2">
    <source>
        <dbReference type="ARBA" id="ARBA00012708"/>
    </source>
</evidence>
<dbReference type="Pfam" id="PF05691">
    <property type="entry name" value="Raffinose_syn"/>
    <property type="match status" value="2"/>
</dbReference>
<sequence length="667" mass="74004">MTIAARPSIKVGCLMVREKVVLTEVPANIFSKPVHSETAAFIGASSAKSSSLHIFSLGLLEGFRLTCLFRFKIWWMIPCFGTSGCNVPLETQFLLLEARDESSIHDENSEPTTENTFYICDPDVQTSLVTEAIFINSGENPFKLIKDSMKMLEKHKGTFSHIENKKLPAHLDWFGWNNWDAFYTNVSAEAIEEGLKCFSEGGCLPKCLFIDDGWQNTAYEDEKVPTEDTKFIFRLVNLEENFKFKGENSYANLQHFVKSVKEKFGLKLVYIWHALTGYWGDYIQNPKHCKNTAPSLLILFSPLNIVETVGAGYGGHVALISHYQEALEESVLRNFKNNNLICSMSLSTDYLYSSKKSAAARVSEDFMPNEPTFQTLHIAAVAFNSLLFEEIVVPDWDMFFSDHYTAEFHGSARALGGCAVYVSDKPGSHNFNIIRKLVLPDGSILRARYAGRPTRDCLFNDPVTDGKSLLKIWNLNKLSGIIGVFNCQRAGKWPPVPGSQYLPPPGSAPSLACHVSPGDVEFLEGVAGESWNGTCAVYAFNSGSLSTMPTKGSFEVCLGNLKSEIFTISPIRVLGQDIKIAPIGLLDMYNSGGAIQALGCNDSESACMVKVQVRGCGRFGVYSNTKPRFCTVDSEEKDFMYNALASDGLLIIKLQDECSVRDIEIVY</sequence>
<dbReference type="InterPro" id="IPR008811">
    <property type="entry name" value="Glycosyl_hydrolases_36"/>
</dbReference>
<evidence type="ECO:0000313" key="5">
    <source>
        <dbReference type="EMBL" id="SPC86963.1"/>
    </source>
</evidence>
<dbReference type="PANTHER" id="PTHR31268">
    <property type="match status" value="1"/>
</dbReference>
<protein>
    <recommendedName>
        <fullName evidence="2">galactinol--sucrose galactosyltransferase</fullName>
        <ecNumber evidence="2">2.4.1.82</ecNumber>
    </recommendedName>
</protein>
<dbReference type="EC" id="2.4.1.82" evidence="2"/>
<reference evidence="5" key="1">
    <citation type="submission" date="2018-02" db="EMBL/GenBank/DDBJ databases">
        <authorList>
            <person name="Cohen D.B."/>
            <person name="Kent A.D."/>
        </authorList>
    </citation>
    <scope>NUCLEOTIDE SEQUENCE</scope>
</reference>